<evidence type="ECO:0000313" key="1">
    <source>
        <dbReference type="EMBL" id="KAJ6645364.1"/>
    </source>
</evidence>
<organism evidence="1 2">
    <name type="scientific">Pseudolycoriella hygida</name>
    <dbReference type="NCBI Taxonomy" id="35572"/>
    <lineage>
        <taxon>Eukaryota</taxon>
        <taxon>Metazoa</taxon>
        <taxon>Ecdysozoa</taxon>
        <taxon>Arthropoda</taxon>
        <taxon>Hexapoda</taxon>
        <taxon>Insecta</taxon>
        <taxon>Pterygota</taxon>
        <taxon>Neoptera</taxon>
        <taxon>Endopterygota</taxon>
        <taxon>Diptera</taxon>
        <taxon>Nematocera</taxon>
        <taxon>Sciaroidea</taxon>
        <taxon>Sciaridae</taxon>
        <taxon>Pseudolycoriella</taxon>
    </lineage>
</organism>
<dbReference type="EMBL" id="WJQU01000001">
    <property type="protein sequence ID" value="KAJ6645364.1"/>
    <property type="molecule type" value="Genomic_DNA"/>
</dbReference>
<reference evidence="1" key="1">
    <citation type="submission" date="2022-07" db="EMBL/GenBank/DDBJ databases">
        <authorList>
            <person name="Trinca V."/>
            <person name="Uliana J.V.C."/>
            <person name="Torres T.T."/>
            <person name="Ward R.J."/>
            <person name="Monesi N."/>
        </authorList>
    </citation>
    <scope>NUCLEOTIDE SEQUENCE</scope>
    <source>
        <strain evidence="1">HSMRA1968</strain>
        <tissue evidence="1">Whole embryos</tissue>
    </source>
</reference>
<evidence type="ECO:0000313" key="2">
    <source>
        <dbReference type="Proteomes" id="UP001151699"/>
    </source>
</evidence>
<gene>
    <name evidence="1" type="ORF">Bhyg_00570</name>
</gene>
<comment type="caution">
    <text evidence="1">The sequence shown here is derived from an EMBL/GenBank/DDBJ whole genome shotgun (WGS) entry which is preliminary data.</text>
</comment>
<name>A0A9Q0N9W8_9DIPT</name>
<protein>
    <submittedName>
        <fullName evidence="1">Uncharacterized protein</fullName>
    </submittedName>
</protein>
<accession>A0A9Q0N9W8</accession>
<dbReference type="Proteomes" id="UP001151699">
    <property type="component" value="Chromosome A"/>
</dbReference>
<proteinExistence type="predicted"/>
<dbReference type="AlphaFoldDB" id="A0A9Q0N9W8"/>
<sequence length="37" mass="4244">MFSLHFDDVAALYVKMSFPVDKSENASENESKHENIL</sequence>
<keyword evidence="2" id="KW-1185">Reference proteome</keyword>